<evidence type="ECO:0000259" key="2">
    <source>
        <dbReference type="Pfam" id="PF06259"/>
    </source>
</evidence>
<protein>
    <recommendedName>
        <fullName evidence="2">DUF1023 domain-containing protein</fullName>
    </recommendedName>
</protein>
<evidence type="ECO:0000313" key="3">
    <source>
        <dbReference type="EMBL" id="KAB1649304.1"/>
    </source>
</evidence>
<keyword evidence="4" id="KW-1185">Reference proteome</keyword>
<dbReference type="Gene3D" id="3.40.50.1820">
    <property type="entry name" value="alpha/beta hydrolase"/>
    <property type="match status" value="1"/>
</dbReference>
<evidence type="ECO:0000256" key="1">
    <source>
        <dbReference type="SAM" id="MobiDB-lite"/>
    </source>
</evidence>
<name>A0A6H9WSJ3_9MICO</name>
<dbReference type="Pfam" id="PF06259">
    <property type="entry name" value="Abhydrolase_8"/>
    <property type="match status" value="1"/>
</dbReference>
<gene>
    <name evidence="3" type="ORF">F8O04_03255</name>
</gene>
<dbReference type="EMBL" id="WBJY01000001">
    <property type="protein sequence ID" value="KAB1649304.1"/>
    <property type="molecule type" value="Genomic_DNA"/>
</dbReference>
<feature type="region of interest" description="Disordered" evidence="1">
    <location>
        <begin position="413"/>
        <end position="438"/>
    </location>
</feature>
<comment type="caution">
    <text evidence="3">The sequence shown here is derived from an EMBL/GenBank/DDBJ whole genome shotgun (WGS) entry which is preliminary data.</text>
</comment>
<dbReference type="InterPro" id="IPR010427">
    <property type="entry name" value="DUF1023"/>
</dbReference>
<sequence length="465" mass="48370">MAGMHGAETDGLRRVARRFGITADAVERASLLTTGQVARVEWVGRDADDFRSGPVEAVRAGLDHLGALLRDRDAELVRQAAAQDEASSARGPGTALPIDGHGDSAAAPGTEGPVPSESIDVDHLQRIAGDPDAVANFLDGVSDQALERLAFTRPDLLGPLEGAPYWARDLANQERLDEALQSAREHGGGQLDGLEQVRRVLDTTPDATLPHLDLTDRGRVYAAVGVGDLDAAGNVTYLVHGINNSVEGQLPAQVESAMNLRDQIALAGTGDVRDVATVAWMGYDSGGMLSVRSDGLAVAGAERLSATLDGFTAARPDDTVDLGVVGHSYGSTAAGLALSDGSQHGVDRFVSMGSAGFVEARDTNGWWPGGKEISRSDFGSTEVYVTEASPDHTADIGRFVSGRLDPRDHGFTEFSADAADGRPGTTGHGHGSSGSDVGYLGPGSNSLYNIGQILTGQYGAVDPGR</sequence>
<feature type="domain" description="DUF1023" evidence="2">
    <location>
        <begin position="218"/>
        <end position="357"/>
    </location>
</feature>
<reference evidence="3 4" key="1">
    <citation type="submission" date="2019-09" db="EMBL/GenBank/DDBJ databases">
        <title>Phylogeny of genus Pseudoclavibacter and closely related genus.</title>
        <authorList>
            <person name="Li Y."/>
        </authorList>
    </citation>
    <scope>NUCLEOTIDE SEQUENCE [LARGE SCALE GENOMIC DNA]</scope>
    <source>
        <strain evidence="3 4">EGI 60007</strain>
    </source>
</reference>
<dbReference type="Proteomes" id="UP000431744">
    <property type="component" value="Unassembled WGS sequence"/>
</dbReference>
<feature type="region of interest" description="Disordered" evidence="1">
    <location>
        <begin position="79"/>
        <end position="115"/>
    </location>
</feature>
<dbReference type="OrthoDB" id="3259161at2"/>
<dbReference type="RefSeq" id="WP_158027896.1">
    <property type="nucleotide sequence ID" value="NZ_BMHG01000001.1"/>
</dbReference>
<dbReference type="SUPFAM" id="SSF53474">
    <property type="entry name" value="alpha/beta-Hydrolases"/>
    <property type="match status" value="1"/>
</dbReference>
<proteinExistence type="predicted"/>
<organism evidence="3 4">
    <name type="scientific">Pseudoclavibacter endophyticus</name>
    <dbReference type="NCBI Taxonomy" id="1778590"/>
    <lineage>
        <taxon>Bacteria</taxon>
        <taxon>Bacillati</taxon>
        <taxon>Actinomycetota</taxon>
        <taxon>Actinomycetes</taxon>
        <taxon>Micrococcales</taxon>
        <taxon>Microbacteriaceae</taxon>
        <taxon>Pseudoclavibacter</taxon>
    </lineage>
</organism>
<accession>A0A6H9WSJ3</accession>
<evidence type="ECO:0000313" key="4">
    <source>
        <dbReference type="Proteomes" id="UP000431744"/>
    </source>
</evidence>
<dbReference type="AlphaFoldDB" id="A0A6H9WSJ3"/>
<dbReference type="InterPro" id="IPR029058">
    <property type="entry name" value="AB_hydrolase_fold"/>
</dbReference>